<organism evidence="1 2">
    <name type="scientific">Choanephora cucurbitarum</name>
    <dbReference type="NCBI Taxonomy" id="101091"/>
    <lineage>
        <taxon>Eukaryota</taxon>
        <taxon>Fungi</taxon>
        <taxon>Fungi incertae sedis</taxon>
        <taxon>Mucoromycota</taxon>
        <taxon>Mucoromycotina</taxon>
        <taxon>Mucoromycetes</taxon>
        <taxon>Mucorales</taxon>
        <taxon>Mucorineae</taxon>
        <taxon>Choanephoraceae</taxon>
        <taxon>Choanephoroideae</taxon>
        <taxon>Choanephora</taxon>
    </lineage>
</organism>
<keyword evidence="2" id="KW-1185">Reference proteome</keyword>
<protein>
    <submittedName>
        <fullName evidence="1">Uncharacterized protein</fullName>
    </submittedName>
</protein>
<name>A0A1C7NK98_9FUNG</name>
<evidence type="ECO:0000313" key="1">
    <source>
        <dbReference type="EMBL" id="OBZ89557.1"/>
    </source>
</evidence>
<gene>
    <name evidence="1" type="ORF">A0J61_02383</name>
</gene>
<dbReference type="Proteomes" id="UP000093000">
    <property type="component" value="Unassembled WGS sequence"/>
</dbReference>
<accession>A0A1C7NK98</accession>
<evidence type="ECO:0000313" key="2">
    <source>
        <dbReference type="Proteomes" id="UP000093000"/>
    </source>
</evidence>
<comment type="caution">
    <text evidence="1">The sequence shown here is derived from an EMBL/GenBank/DDBJ whole genome shotgun (WGS) entry which is preliminary data.</text>
</comment>
<dbReference type="EMBL" id="LUGH01000089">
    <property type="protein sequence ID" value="OBZ89557.1"/>
    <property type="molecule type" value="Genomic_DNA"/>
</dbReference>
<dbReference type="InParanoid" id="A0A1C7NK98"/>
<sequence length="74" mass="8282">MDLPPVEVGFCSKQAVSSECCIKSSQTKNIESYDHPRALSYSTSIAKSDIKIAVFNCKSDSVKRRQWHDSLNIC</sequence>
<proteinExistence type="predicted"/>
<reference evidence="1 2" key="1">
    <citation type="submission" date="2016-03" db="EMBL/GenBank/DDBJ databases">
        <title>Choanephora cucurbitarum.</title>
        <authorList>
            <person name="Min B."/>
            <person name="Park H."/>
            <person name="Park J.-H."/>
            <person name="Shin H.-D."/>
            <person name="Choi I.-G."/>
        </authorList>
    </citation>
    <scope>NUCLEOTIDE SEQUENCE [LARGE SCALE GENOMIC DNA]</scope>
    <source>
        <strain evidence="1 2">KUS-F28377</strain>
    </source>
</reference>
<dbReference type="AlphaFoldDB" id="A0A1C7NK98"/>